<dbReference type="InterPro" id="IPR036477">
    <property type="entry name" value="Formyl_transf_N_sf"/>
</dbReference>
<reference evidence="2 3" key="1">
    <citation type="journal article" date="2019" name="Int. J. Syst. Evol. Microbiol.">
        <title>Thermogemmatispora aurantia sp. nov. and Thermogemmatispora argillosa sp. nov., within the class Ktedonobacteria, and emended description of the genus Thermogemmatispora.</title>
        <authorList>
            <person name="Zheng Y."/>
            <person name="Wang C.M."/>
            <person name="Sakai Y."/>
            <person name="Abe K."/>
            <person name="Yokota A."/>
            <person name="Yabe S."/>
        </authorList>
    </citation>
    <scope>NUCLEOTIDE SEQUENCE [LARGE SCALE GENOMIC DNA]</scope>
    <source>
        <strain evidence="2 3">A1-2</strain>
    </source>
</reference>
<feature type="domain" description="Formyl transferase N-terminal" evidence="1">
    <location>
        <begin position="78"/>
        <end position="210"/>
    </location>
</feature>
<accession>A0A5J4KA96</accession>
<protein>
    <submittedName>
        <fullName evidence="2">Formyl transferase</fullName>
    </submittedName>
</protein>
<dbReference type="GO" id="GO:0005829">
    <property type="term" value="C:cytosol"/>
    <property type="evidence" value="ECO:0007669"/>
    <property type="project" value="TreeGrafter"/>
</dbReference>
<dbReference type="PROSITE" id="PS00373">
    <property type="entry name" value="GART"/>
    <property type="match status" value="1"/>
</dbReference>
<dbReference type="PANTHER" id="PTHR11138:SF5">
    <property type="entry name" value="METHIONYL-TRNA FORMYLTRANSFERASE, MITOCHONDRIAL"/>
    <property type="match status" value="1"/>
</dbReference>
<dbReference type="InterPro" id="IPR002376">
    <property type="entry name" value="Formyl_transf_N"/>
</dbReference>
<proteinExistence type="predicted"/>
<dbReference type="SUPFAM" id="SSF53328">
    <property type="entry name" value="Formyltransferase"/>
    <property type="match status" value="1"/>
</dbReference>
<dbReference type="Gene3D" id="3.40.50.12230">
    <property type="match status" value="1"/>
</dbReference>
<dbReference type="PANTHER" id="PTHR11138">
    <property type="entry name" value="METHIONYL-TRNA FORMYLTRANSFERASE"/>
    <property type="match status" value="1"/>
</dbReference>
<dbReference type="InterPro" id="IPR001555">
    <property type="entry name" value="GART_AS"/>
</dbReference>
<dbReference type="Pfam" id="PF00551">
    <property type="entry name" value="Formyl_trans_N"/>
    <property type="match status" value="1"/>
</dbReference>
<keyword evidence="2" id="KW-0808">Transferase</keyword>
<dbReference type="EMBL" id="BKZV01000003">
    <property type="protein sequence ID" value="GER83590.1"/>
    <property type="molecule type" value="Genomic_DNA"/>
</dbReference>
<sequence length="329" mass="35619">MLFFGMEGIFSALPLQALLQAGIPVCALVVPAPPTPPTPSGRVQIPSRPPQRRLLAPAQQRSARPLLPVVNSALTASPVALALGAGLPVWEVARLSVEETRATLAAYQPDLLCIACFPRRLPSSLLTLPRLGAVNLHPSLLPALRGPEPLFWVFREGLSETGVSVHLVEERLDTGPIVAQERISVPDGITYAELERRCAERGGQLLVRAVQAIAQGTAAYLPQDDQLGSYRPAPSPEDLQVPALEWKARHVYNFIRGVASWAGPLPVLDQNEVLLAHDALHWWDPHEGRPFAPPPTPLPTTERLLRCGSGFVHLLLAATEATSLSPDRR</sequence>
<gene>
    <name evidence="2" type="ORF">KTAU_22270</name>
</gene>
<organism evidence="2 3">
    <name type="scientific">Thermogemmatispora aurantia</name>
    <dbReference type="NCBI Taxonomy" id="2045279"/>
    <lineage>
        <taxon>Bacteria</taxon>
        <taxon>Bacillati</taxon>
        <taxon>Chloroflexota</taxon>
        <taxon>Ktedonobacteria</taxon>
        <taxon>Thermogemmatisporales</taxon>
        <taxon>Thermogemmatisporaceae</taxon>
        <taxon>Thermogemmatispora</taxon>
    </lineage>
</organism>
<comment type="caution">
    <text evidence="2">The sequence shown here is derived from an EMBL/GenBank/DDBJ whole genome shotgun (WGS) entry which is preliminary data.</text>
</comment>
<dbReference type="Proteomes" id="UP000334820">
    <property type="component" value="Unassembled WGS sequence"/>
</dbReference>
<keyword evidence="3" id="KW-1185">Reference proteome</keyword>
<evidence type="ECO:0000259" key="1">
    <source>
        <dbReference type="Pfam" id="PF00551"/>
    </source>
</evidence>
<evidence type="ECO:0000313" key="3">
    <source>
        <dbReference type="Proteomes" id="UP000334820"/>
    </source>
</evidence>
<name>A0A5J4KA96_9CHLR</name>
<dbReference type="AlphaFoldDB" id="A0A5J4KA96"/>
<evidence type="ECO:0000313" key="2">
    <source>
        <dbReference type="EMBL" id="GER83590.1"/>
    </source>
</evidence>
<dbReference type="GO" id="GO:0004479">
    <property type="term" value="F:methionyl-tRNA formyltransferase activity"/>
    <property type="evidence" value="ECO:0007669"/>
    <property type="project" value="TreeGrafter"/>
</dbReference>